<accession>A0A2P2IX12</accession>
<name>A0A2P2IX12_RHIMU</name>
<dbReference type="EMBL" id="GGEC01005259">
    <property type="protein sequence ID" value="MBW85742.1"/>
    <property type="molecule type" value="Transcribed_RNA"/>
</dbReference>
<protein>
    <submittedName>
        <fullName evidence="1">Uncharacterized protein</fullName>
    </submittedName>
</protein>
<proteinExistence type="predicted"/>
<reference evidence="1" key="1">
    <citation type="submission" date="2018-02" db="EMBL/GenBank/DDBJ databases">
        <title>Rhizophora mucronata_Transcriptome.</title>
        <authorList>
            <person name="Meera S.P."/>
            <person name="Sreeshan A."/>
            <person name="Augustine A."/>
        </authorList>
    </citation>
    <scope>NUCLEOTIDE SEQUENCE</scope>
    <source>
        <tissue evidence="1">Leaf</tissue>
    </source>
</reference>
<organism evidence="1">
    <name type="scientific">Rhizophora mucronata</name>
    <name type="common">Asiatic mangrove</name>
    <dbReference type="NCBI Taxonomy" id="61149"/>
    <lineage>
        <taxon>Eukaryota</taxon>
        <taxon>Viridiplantae</taxon>
        <taxon>Streptophyta</taxon>
        <taxon>Embryophyta</taxon>
        <taxon>Tracheophyta</taxon>
        <taxon>Spermatophyta</taxon>
        <taxon>Magnoliopsida</taxon>
        <taxon>eudicotyledons</taxon>
        <taxon>Gunneridae</taxon>
        <taxon>Pentapetalae</taxon>
        <taxon>rosids</taxon>
        <taxon>fabids</taxon>
        <taxon>Malpighiales</taxon>
        <taxon>Rhizophoraceae</taxon>
        <taxon>Rhizophora</taxon>
    </lineage>
</organism>
<evidence type="ECO:0000313" key="1">
    <source>
        <dbReference type="EMBL" id="MBW85742.1"/>
    </source>
</evidence>
<sequence length="35" mass="4104">MVNEVKFYLIFANPINLYAHEPRNLYNTSTSCRAI</sequence>
<dbReference type="AlphaFoldDB" id="A0A2P2IX12"/>